<evidence type="ECO:0008006" key="3">
    <source>
        <dbReference type="Google" id="ProtNLM"/>
    </source>
</evidence>
<reference evidence="1 2" key="1">
    <citation type="submission" date="2022-08" db="EMBL/GenBank/DDBJ databases">
        <title>Paenibacillus endoradicis sp. nov., Paenibacillus radicibacter sp. nov and Paenibacillus pararadicis sp. nov., three cold-adapted plant growth-promoting bacteria isolated from root of Larix gmelinii in Great Khingan.</title>
        <authorList>
            <person name="Xue H."/>
        </authorList>
    </citation>
    <scope>NUCLEOTIDE SEQUENCE [LARGE SCALE GENOMIC DNA]</scope>
    <source>
        <strain evidence="1 2">N5-1-1-5</strain>
    </source>
</reference>
<evidence type="ECO:0000313" key="2">
    <source>
        <dbReference type="Proteomes" id="UP001300012"/>
    </source>
</evidence>
<comment type="caution">
    <text evidence="1">The sequence shown here is derived from an EMBL/GenBank/DDBJ whole genome shotgun (WGS) entry which is preliminary data.</text>
</comment>
<name>A0ABT1YSP6_9BACL</name>
<organism evidence="1 2">
    <name type="scientific">Paenibacillus radicis</name>
    <name type="common">ex Xue et al. 2023</name>
    <dbReference type="NCBI Taxonomy" id="2972489"/>
    <lineage>
        <taxon>Bacteria</taxon>
        <taxon>Bacillati</taxon>
        <taxon>Bacillota</taxon>
        <taxon>Bacilli</taxon>
        <taxon>Bacillales</taxon>
        <taxon>Paenibacillaceae</taxon>
        <taxon>Paenibacillus</taxon>
    </lineage>
</organism>
<sequence>MLQWIVAESEKAAEDGVRFLCRYAEDLGLPYKWCTVLQAIYTSIYDKGFMVGLDRSGQVRGVLAYTYGYGEDGSEDRTRIEVQLIYLEAGFRGGKALLEAIAALVERELELFDLIGKIEIYCTPTDGHRRLLGKFATLCSTEMYPCGMLSLYVTTPERLSQYVIRYTSRKKQENSGHLR</sequence>
<accession>A0ABT1YSP6</accession>
<keyword evidence="2" id="KW-1185">Reference proteome</keyword>
<dbReference type="EMBL" id="JANQBD010000039">
    <property type="protein sequence ID" value="MCR8636218.1"/>
    <property type="molecule type" value="Genomic_DNA"/>
</dbReference>
<proteinExistence type="predicted"/>
<dbReference type="RefSeq" id="WP_258217750.1">
    <property type="nucleotide sequence ID" value="NZ_JANQBD010000039.1"/>
</dbReference>
<dbReference type="Proteomes" id="UP001300012">
    <property type="component" value="Unassembled WGS sequence"/>
</dbReference>
<gene>
    <name evidence="1" type="ORF">NV381_34030</name>
</gene>
<evidence type="ECO:0000313" key="1">
    <source>
        <dbReference type="EMBL" id="MCR8636218.1"/>
    </source>
</evidence>
<protein>
    <recommendedName>
        <fullName evidence="3">N-acetyltransferase domain-containing protein</fullName>
    </recommendedName>
</protein>